<feature type="domain" description="Sigma-54 factor interaction" evidence="6">
    <location>
        <begin position="140"/>
        <end position="369"/>
    </location>
</feature>
<dbReference type="InterPro" id="IPR003593">
    <property type="entry name" value="AAA+_ATPase"/>
</dbReference>
<dbReference type="Gene3D" id="3.40.50.300">
    <property type="entry name" value="P-loop containing nucleotide triphosphate hydrolases"/>
    <property type="match status" value="1"/>
</dbReference>
<evidence type="ECO:0000256" key="2">
    <source>
        <dbReference type="ARBA" id="ARBA00022840"/>
    </source>
</evidence>
<feature type="domain" description="Response regulatory" evidence="7">
    <location>
        <begin position="3"/>
        <end position="117"/>
    </location>
</feature>
<proteinExistence type="predicted"/>
<dbReference type="SUPFAM" id="SSF46689">
    <property type="entry name" value="Homeodomain-like"/>
    <property type="match status" value="1"/>
</dbReference>
<keyword evidence="3" id="KW-0805">Transcription regulation</keyword>
<feature type="modified residue" description="4-aspartylphosphate" evidence="5">
    <location>
        <position position="52"/>
    </location>
</feature>
<dbReference type="InterPro" id="IPR009057">
    <property type="entry name" value="Homeodomain-like_sf"/>
</dbReference>
<dbReference type="EMBL" id="JAERRB010000002">
    <property type="protein sequence ID" value="MBL0741308.1"/>
    <property type="molecule type" value="Genomic_DNA"/>
</dbReference>
<evidence type="ECO:0000259" key="6">
    <source>
        <dbReference type="PROSITE" id="PS50045"/>
    </source>
</evidence>
<dbReference type="Proteomes" id="UP000613030">
    <property type="component" value="Unassembled WGS sequence"/>
</dbReference>
<dbReference type="CDD" id="cd00009">
    <property type="entry name" value="AAA"/>
    <property type="match status" value="1"/>
</dbReference>
<dbReference type="PROSITE" id="PS00676">
    <property type="entry name" value="SIGMA54_INTERACT_2"/>
    <property type="match status" value="1"/>
</dbReference>
<dbReference type="Pfam" id="PF25601">
    <property type="entry name" value="AAA_lid_14"/>
    <property type="match status" value="1"/>
</dbReference>
<protein>
    <submittedName>
        <fullName evidence="8">Sigma-54-dependent Fis family transcriptional regulator</fullName>
    </submittedName>
</protein>
<dbReference type="InterPro" id="IPR011006">
    <property type="entry name" value="CheY-like_superfamily"/>
</dbReference>
<organism evidence="8 9">
    <name type="scientific">Chryseolinea lacunae</name>
    <dbReference type="NCBI Taxonomy" id="2801331"/>
    <lineage>
        <taxon>Bacteria</taxon>
        <taxon>Pseudomonadati</taxon>
        <taxon>Bacteroidota</taxon>
        <taxon>Cytophagia</taxon>
        <taxon>Cytophagales</taxon>
        <taxon>Fulvivirgaceae</taxon>
        <taxon>Chryseolinea</taxon>
    </lineage>
</organism>
<evidence type="ECO:0000256" key="4">
    <source>
        <dbReference type="ARBA" id="ARBA00023163"/>
    </source>
</evidence>
<evidence type="ECO:0000256" key="1">
    <source>
        <dbReference type="ARBA" id="ARBA00022741"/>
    </source>
</evidence>
<dbReference type="PROSITE" id="PS50045">
    <property type="entry name" value="SIGMA54_INTERACT_4"/>
    <property type="match status" value="1"/>
</dbReference>
<dbReference type="InterPro" id="IPR025662">
    <property type="entry name" value="Sigma_54_int_dom_ATP-bd_1"/>
</dbReference>
<evidence type="ECO:0000256" key="5">
    <source>
        <dbReference type="PROSITE-ProRule" id="PRU00169"/>
    </source>
</evidence>
<dbReference type="InterPro" id="IPR002197">
    <property type="entry name" value="HTH_Fis"/>
</dbReference>
<dbReference type="SUPFAM" id="SSF52172">
    <property type="entry name" value="CheY-like"/>
    <property type="match status" value="1"/>
</dbReference>
<dbReference type="PROSITE" id="PS50110">
    <property type="entry name" value="RESPONSE_REGULATORY"/>
    <property type="match status" value="1"/>
</dbReference>
<dbReference type="InterPro" id="IPR058031">
    <property type="entry name" value="AAA_lid_NorR"/>
</dbReference>
<keyword evidence="5" id="KW-0597">Phosphoprotein</keyword>
<comment type="caution">
    <text evidence="8">The sequence shown here is derived from an EMBL/GenBank/DDBJ whole genome shotgun (WGS) entry which is preliminary data.</text>
</comment>
<dbReference type="PROSITE" id="PS00675">
    <property type="entry name" value="SIGMA54_INTERACT_1"/>
    <property type="match status" value="1"/>
</dbReference>
<dbReference type="SUPFAM" id="SSF52540">
    <property type="entry name" value="P-loop containing nucleoside triphosphate hydrolases"/>
    <property type="match status" value="1"/>
</dbReference>
<dbReference type="Pfam" id="PF02954">
    <property type="entry name" value="HTH_8"/>
    <property type="match status" value="1"/>
</dbReference>
<accession>A0ABS1KPR9</accession>
<dbReference type="Gene3D" id="3.40.50.2300">
    <property type="match status" value="1"/>
</dbReference>
<dbReference type="Pfam" id="PF00072">
    <property type="entry name" value="Response_reg"/>
    <property type="match status" value="1"/>
</dbReference>
<dbReference type="PANTHER" id="PTHR32071:SF81">
    <property type="entry name" value="PROPIONATE CATABOLISM OPERON REGULATORY PROTEIN"/>
    <property type="match status" value="1"/>
</dbReference>
<dbReference type="Pfam" id="PF00158">
    <property type="entry name" value="Sigma54_activat"/>
    <property type="match status" value="1"/>
</dbReference>
<evidence type="ECO:0000313" key="8">
    <source>
        <dbReference type="EMBL" id="MBL0741308.1"/>
    </source>
</evidence>
<evidence type="ECO:0000259" key="7">
    <source>
        <dbReference type="PROSITE" id="PS50110"/>
    </source>
</evidence>
<keyword evidence="9" id="KW-1185">Reference proteome</keyword>
<keyword evidence="4" id="KW-0804">Transcription</keyword>
<sequence length="452" mass="50692">MASILVIEDDLTFSRILEGFLTKQGFAVTVRHKGNEGLQALRDNAVDLVLLDYRLPDMTGMDVLNEIKKTTATTQVIIMTSFSDIRTAVKAMKMGAYEYITKPVNPDELLMLVQQALKRDNNTGTPVSVAPKIEAPKQFVQGTSASAKQLHEYIRLVAPTDMSVIIEGESGTGKENVAQTIHRLSARAKAPFVAVDCGALSKELAASELFGHVKGAFTGAVQDKVGQFVEAHKGTLFLDEVGNLSYEVQVKLLRAIQERIIQPIGSNKETKVDVRIITATNDDLAESVKKGTFREDLYHRINEFKLKVPALRDRHDDLDEFLNFFRLSANAELERNVTGFSKEVMDIFRAYEWPGNLREMKNVVKRAVLLTNEGLIATEALPVEMLDTVRNPQPKPNNEPPVYDLKALQESQEKEMIIKTLKEVRYNKSKAARILNIDRKTLYLKIEKYGIE</sequence>
<keyword evidence="1" id="KW-0547">Nucleotide-binding</keyword>
<evidence type="ECO:0000256" key="3">
    <source>
        <dbReference type="ARBA" id="ARBA00023015"/>
    </source>
</evidence>
<dbReference type="PRINTS" id="PR01590">
    <property type="entry name" value="HTHFIS"/>
</dbReference>
<dbReference type="Gene3D" id="1.10.10.60">
    <property type="entry name" value="Homeodomain-like"/>
    <property type="match status" value="1"/>
</dbReference>
<dbReference type="Gene3D" id="1.10.8.60">
    <property type="match status" value="1"/>
</dbReference>
<dbReference type="InterPro" id="IPR025943">
    <property type="entry name" value="Sigma_54_int_dom_ATP-bd_2"/>
</dbReference>
<name>A0ABS1KPR9_9BACT</name>
<dbReference type="InterPro" id="IPR002078">
    <property type="entry name" value="Sigma_54_int"/>
</dbReference>
<dbReference type="InterPro" id="IPR027417">
    <property type="entry name" value="P-loop_NTPase"/>
</dbReference>
<evidence type="ECO:0000313" key="9">
    <source>
        <dbReference type="Proteomes" id="UP000613030"/>
    </source>
</evidence>
<dbReference type="InterPro" id="IPR001789">
    <property type="entry name" value="Sig_transdc_resp-reg_receiver"/>
</dbReference>
<dbReference type="SMART" id="SM00382">
    <property type="entry name" value="AAA"/>
    <property type="match status" value="1"/>
</dbReference>
<keyword evidence="2" id="KW-0067">ATP-binding</keyword>
<gene>
    <name evidence="8" type="ORF">JI741_08755</name>
</gene>
<reference evidence="8 9" key="1">
    <citation type="submission" date="2021-01" db="EMBL/GenBank/DDBJ databases">
        <title>Chryseolinea sp. Jin1 Genome sequencing and assembly.</title>
        <authorList>
            <person name="Kim I."/>
        </authorList>
    </citation>
    <scope>NUCLEOTIDE SEQUENCE [LARGE SCALE GENOMIC DNA]</scope>
    <source>
        <strain evidence="8 9">Jin1</strain>
    </source>
</reference>
<dbReference type="RefSeq" id="WP_202008662.1">
    <property type="nucleotide sequence ID" value="NZ_JAERRB010000002.1"/>
</dbReference>
<dbReference type="PANTHER" id="PTHR32071">
    <property type="entry name" value="TRANSCRIPTIONAL REGULATORY PROTEIN"/>
    <property type="match status" value="1"/>
</dbReference>
<dbReference type="SMART" id="SM00448">
    <property type="entry name" value="REC"/>
    <property type="match status" value="1"/>
</dbReference>